<dbReference type="InterPro" id="IPR023798">
    <property type="entry name" value="Ribosomal_uS7_dom"/>
</dbReference>
<comment type="similarity">
    <text evidence="2">Belongs to the universal ribosomal protein uS7 family.</text>
</comment>
<dbReference type="PANTHER" id="PTHR11205">
    <property type="entry name" value="RIBOSOMAL PROTEIN S7"/>
    <property type="match status" value="1"/>
</dbReference>
<comment type="subcellular location">
    <subcellularLocation>
        <location evidence="1">Mitochondrion</location>
    </subcellularLocation>
</comment>
<keyword evidence="3" id="KW-0809">Transit peptide</keyword>
<comment type="caution">
    <text evidence="10">The sequence shown here is derived from an EMBL/GenBank/DDBJ whole genome shotgun (WGS) entry which is preliminary data.</text>
</comment>
<name>A0A9Q0S7G6_9DIPT</name>
<dbReference type="GO" id="GO:0005759">
    <property type="term" value="C:mitochondrial matrix"/>
    <property type="evidence" value="ECO:0007669"/>
    <property type="project" value="UniProtKB-ARBA"/>
</dbReference>
<keyword evidence="11" id="KW-1185">Reference proteome</keyword>
<evidence type="ECO:0000313" key="11">
    <source>
        <dbReference type="Proteomes" id="UP001151699"/>
    </source>
</evidence>
<dbReference type="GO" id="GO:0044391">
    <property type="term" value="C:ribosomal subunit"/>
    <property type="evidence" value="ECO:0007669"/>
    <property type="project" value="UniProtKB-ARBA"/>
</dbReference>
<dbReference type="GO" id="GO:0006412">
    <property type="term" value="P:translation"/>
    <property type="evidence" value="ECO:0007669"/>
    <property type="project" value="InterPro"/>
</dbReference>
<keyword evidence="5" id="KW-0496">Mitochondrion</keyword>
<evidence type="ECO:0000313" key="10">
    <source>
        <dbReference type="EMBL" id="KAJ6648172.1"/>
    </source>
</evidence>
<dbReference type="Gene3D" id="1.10.455.10">
    <property type="entry name" value="Ribosomal protein S7 domain"/>
    <property type="match status" value="2"/>
</dbReference>
<accession>A0A9Q0S7G6</accession>
<evidence type="ECO:0000256" key="1">
    <source>
        <dbReference type="ARBA" id="ARBA00004173"/>
    </source>
</evidence>
<dbReference type="GO" id="GO:0005743">
    <property type="term" value="C:mitochondrial inner membrane"/>
    <property type="evidence" value="ECO:0007669"/>
    <property type="project" value="UniProtKB-ARBA"/>
</dbReference>
<dbReference type="FunFam" id="1.10.455.10:FF:000004">
    <property type="entry name" value="28S ribosomal protein S7, mitochondrial"/>
    <property type="match status" value="1"/>
</dbReference>
<evidence type="ECO:0000256" key="6">
    <source>
        <dbReference type="ARBA" id="ARBA00023274"/>
    </source>
</evidence>
<dbReference type="CDD" id="cd14870">
    <property type="entry name" value="uS7_Mitochondria_Mammalian"/>
    <property type="match status" value="2"/>
</dbReference>
<feature type="domain" description="Small ribosomal subunit protein uS7" evidence="9">
    <location>
        <begin position="267"/>
        <end position="418"/>
    </location>
</feature>
<dbReference type="InterPro" id="IPR000235">
    <property type="entry name" value="Ribosomal_uS7"/>
</dbReference>
<evidence type="ECO:0000256" key="5">
    <source>
        <dbReference type="ARBA" id="ARBA00023128"/>
    </source>
</evidence>
<dbReference type="EMBL" id="WJQU01000001">
    <property type="protein sequence ID" value="KAJ6648172.1"/>
    <property type="molecule type" value="Genomic_DNA"/>
</dbReference>
<dbReference type="OrthoDB" id="9972728at2759"/>
<dbReference type="Proteomes" id="UP001151699">
    <property type="component" value="Chromosome A"/>
</dbReference>
<dbReference type="Pfam" id="PF00177">
    <property type="entry name" value="Ribosomal_S7"/>
    <property type="match status" value="2"/>
</dbReference>
<evidence type="ECO:0000259" key="9">
    <source>
        <dbReference type="Pfam" id="PF00177"/>
    </source>
</evidence>
<reference evidence="10" key="1">
    <citation type="submission" date="2022-07" db="EMBL/GenBank/DDBJ databases">
        <authorList>
            <person name="Trinca V."/>
            <person name="Uliana J.V.C."/>
            <person name="Torres T.T."/>
            <person name="Ward R.J."/>
            <person name="Monesi N."/>
        </authorList>
    </citation>
    <scope>NUCLEOTIDE SEQUENCE</scope>
    <source>
        <strain evidence="10">HSMRA1968</strain>
        <tissue evidence="10">Whole embryos</tissue>
    </source>
</reference>
<gene>
    <name evidence="10" type="primary">mRpS7</name>
    <name evidence="10" type="ORF">Bhyg_03398</name>
</gene>
<keyword evidence="6" id="KW-0687">Ribonucleoprotein</keyword>
<organism evidence="10 11">
    <name type="scientific">Pseudolycoriella hygida</name>
    <dbReference type="NCBI Taxonomy" id="35572"/>
    <lineage>
        <taxon>Eukaryota</taxon>
        <taxon>Metazoa</taxon>
        <taxon>Ecdysozoa</taxon>
        <taxon>Arthropoda</taxon>
        <taxon>Hexapoda</taxon>
        <taxon>Insecta</taxon>
        <taxon>Pterygota</taxon>
        <taxon>Neoptera</taxon>
        <taxon>Endopterygota</taxon>
        <taxon>Diptera</taxon>
        <taxon>Nematocera</taxon>
        <taxon>Sciaroidea</taxon>
        <taxon>Sciaridae</taxon>
        <taxon>Pseudolycoriella</taxon>
    </lineage>
</organism>
<evidence type="ECO:0000256" key="3">
    <source>
        <dbReference type="ARBA" id="ARBA00022946"/>
    </source>
</evidence>
<evidence type="ECO:0000256" key="7">
    <source>
        <dbReference type="ARBA" id="ARBA00039306"/>
    </source>
</evidence>
<keyword evidence="4 10" id="KW-0689">Ribosomal protein</keyword>
<dbReference type="SUPFAM" id="SSF47973">
    <property type="entry name" value="Ribosomal protein S7"/>
    <property type="match status" value="2"/>
</dbReference>
<sequence>MSHVFRYSSPTPYYRILLPVSSKSMSWYGPNFREPVVKPSKQQALFDSGEGDELAHIPFKAAKNDQTSSVFHDETLAKFTNYVMKGGQKQLARDLIEKAFANIKRIQLERYNLAEPGERENIELNPVAILHKAIENCRPVLILTPVKRGGGKYQVPVPLTEKRSYFIAMRWLVHAGREKERTVHFPEKIAWELLDAAANTGRVVFRYSSPTPYYRILLPVSSKSMSWYGPNFREPVVKPSKQQALFDSGEGDELAHIPFKAAKNDQTSSVFHDETLAKFTNYVMKGGQKQLARDLIEKAFANIKRIQLERYNLAEPGERENIELNPVAILHKAIENCRPVLILTPVKRGGGKYQVPVPLTEKRSYFIAMRWLVHAGREKERTVHFPEKIAWELLDAAANTGRVVKKKQELHKQCEANRAYAHYRWN</sequence>
<evidence type="ECO:0000256" key="4">
    <source>
        <dbReference type="ARBA" id="ARBA00022980"/>
    </source>
</evidence>
<dbReference type="AlphaFoldDB" id="A0A9Q0S7G6"/>
<proteinExistence type="inferred from homology"/>
<dbReference type="InterPro" id="IPR036823">
    <property type="entry name" value="Ribosomal_uS7_dom_sf"/>
</dbReference>
<protein>
    <recommendedName>
        <fullName evidence="7">Small ribosomal subunit protein uS7m</fullName>
    </recommendedName>
    <alternativeName>
        <fullName evidence="8">28S ribosomal protein S7, mitochondrial</fullName>
    </alternativeName>
</protein>
<evidence type="ECO:0000256" key="8">
    <source>
        <dbReference type="ARBA" id="ARBA00041309"/>
    </source>
</evidence>
<evidence type="ECO:0000256" key="2">
    <source>
        <dbReference type="ARBA" id="ARBA00007151"/>
    </source>
</evidence>
<feature type="domain" description="Small ribosomal subunit protein uS7" evidence="9">
    <location>
        <begin position="67"/>
        <end position="204"/>
    </location>
</feature>